<dbReference type="Pfam" id="PF04542">
    <property type="entry name" value="Sigma70_r2"/>
    <property type="match status" value="1"/>
</dbReference>
<dbReference type="Gene3D" id="1.10.1740.10">
    <property type="match status" value="1"/>
</dbReference>
<dbReference type="InterPro" id="IPR037401">
    <property type="entry name" value="SnoaL-like"/>
</dbReference>
<dbReference type="NCBIfam" id="TIGR02937">
    <property type="entry name" value="sigma70-ECF"/>
    <property type="match status" value="1"/>
</dbReference>
<evidence type="ECO:0000256" key="6">
    <source>
        <dbReference type="SAM" id="Coils"/>
    </source>
</evidence>
<dbReference type="Gene3D" id="3.10.450.50">
    <property type="match status" value="1"/>
</dbReference>
<evidence type="ECO:0000256" key="5">
    <source>
        <dbReference type="ARBA" id="ARBA00023163"/>
    </source>
</evidence>
<dbReference type="PANTHER" id="PTHR43133">
    <property type="entry name" value="RNA POLYMERASE ECF-TYPE SIGMA FACTO"/>
    <property type="match status" value="1"/>
</dbReference>
<dbReference type="InterPro" id="IPR039425">
    <property type="entry name" value="RNA_pol_sigma-70-like"/>
</dbReference>
<dbReference type="InterPro" id="IPR032710">
    <property type="entry name" value="NTF2-like_dom_sf"/>
</dbReference>
<evidence type="ECO:0000256" key="4">
    <source>
        <dbReference type="ARBA" id="ARBA00023082"/>
    </source>
</evidence>
<sequence>MSRAHVEMNIVEELRPELTGYCYRMMGSIFEAEDAVQDAMIRVWQSWDQIREDASRKAWIYRITTNVCLDRLRSAKRRALPMDLSEPAALIAEPRDNLPRASWIWPAPDSVSNPVDIVVNKETIRLSFIAILQKLPPRQRAVLILQDVFRWPASQTADAMEMTVAAVNSALQRARATLANANLRSDALQELDDEADQELLVRYVEAFEQYDIDALLALFHEGSSISMPPFVMWVSGRPNLSTFYQLTRDHCSGSRMLPIKANGNCPAYAQYVPTGSGGTLVPWAIHILEMKDGKIAHLHHFIGSELFERFGLPPCLDAATNFAAHR</sequence>
<feature type="coiled-coil region" evidence="6">
    <location>
        <begin position="164"/>
        <end position="191"/>
    </location>
</feature>
<evidence type="ECO:0000259" key="7">
    <source>
        <dbReference type="Pfam" id="PF04542"/>
    </source>
</evidence>
<dbReference type="Gene3D" id="1.10.10.10">
    <property type="entry name" value="Winged helix-like DNA-binding domain superfamily/Winged helix DNA-binding domain"/>
    <property type="match status" value="1"/>
</dbReference>
<dbReference type="InterPro" id="IPR013249">
    <property type="entry name" value="RNA_pol_sigma70_r4_t2"/>
</dbReference>
<dbReference type="NCBIfam" id="TIGR02960">
    <property type="entry name" value="SigX5"/>
    <property type="match status" value="1"/>
</dbReference>
<reference evidence="10" key="1">
    <citation type="submission" date="2022-01" db="EMBL/GenBank/DDBJ databases">
        <authorList>
            <person name="Criscuolo A."/>
        </authorList>
    </citation>
    <scope>NUCLEOTIDE SEQUENCE</scope>
    <source>
        <strain evidence="10">CIP111893</strain>
    </source>
</reference>
<evidence type="ECO:0000259" key="8">
    <source>
        <dbReference type="Pfam" id="PF08281"/>
    </source>
</evidence>
<feature type="domain" description="RNA polymerase sigma-70 region 2" evidence="7">
    <location>
        <begin position="10"/>
        <end position="78"/>
    </location>
</feature>
<feature type="domain" description="SnoaL-like" evidence="9">
    <location>
        <begin position="201"/>
        <end position="297"/>
    </location>
</feature>
<comment type="similarity">
    <text evidence="1">Belongs to the sigma-70 factor family. ECF subfamily.</text>
</comment>
<evidence type="ECO:0000256" key="1">
    <source>
        <dbReference type="ARBA" id="ARBA00010641"/>
    </source>
</evidence>
<dbReference type="PANTHER" id="PTHR43133:SF65">
    <property type="entry name" value="ECF RNA POLYMERASE SIGMA FACTOR SIGG"/>
    <property type="match status" value="1"/>
</dbReference>
<keyword evidence="3" id="KW-0805">Transcription regulation</keyword>
<gene>
    <name evidence="10" type="primary">sigG_1</name>
    <name evidence="10" type="ORF">PAECIP111893_01090</name>
</gene>
<dbReference type="SUPFAM" id="SSF88946">
    <property type="entry name" value="Sigma2 domain of RNA polymerase sigma factors"/>
    <property type="match status" value="1"/>
</dbReference>
<dbReference type="RefSeq" id="WP_236339460.1">
    <property type="nucleotide sequence ID" value="NZ_CAKMMF010000005.1"/>
</dbReference>
<feature type="domain" description="RNA polymerase sigma factor 70 region 4 type 2" evidence="8">
    <location>
        <begin position="127"/>
        <end position="178"/>
    </location>
</feature>
<dbReference type="Proteomes" id="UP000838686">
    <property type="component" value="Unassembled WGS sequence"/>
</dbReference>
<dbReference type="InterPro" id="IPR013325">
    <property type="entry name" value="RNA_pol_sigma_r2"/>
</dbReference>
<protein>
    <submittedName>
        <fullName evidence="10">ECF RNA polymerase sigma factor SigG</fullName>
    </submittedName>
</protein>
<dbReference type="SUPFAM" id="SSF54427">
    <property type="entry name" value="NTF2-like"/>
    <property type="match status" value="1"/>
</dbReference>
<comment type="subunit">
    <text evidence="2">Interacts transiently with the RNA polymerase catalytic core formed by RpoA, RpoB, RpoC and RpoZ (2 alpha, 1 beta, 1 beta' and 1 omega subunit) to form the RNA polymerase holoenzyme that can initiate transcription.</text>
</comment>
<keyword evidence="5" id="KW-0804">Transcription</keyword>
<dbReference type="InterPro" id="IPR007627">
    <property type="entry name" value="RNA_pol_sigma70_r2"/>
</dbReference>
<keyword evidence="4" id="KW-0731">Sigma factor</keyword>
<dbReference type="InterPro" id="IPR013324">
    <property type="entry name" value="RNA_pol_sigma_r3/r4-like"/>
</dbReference>
<dbReference type="InterPro" id="IPR014305">
    <property type="entry name" value="RNA_pol_sigma-G_actinobac"/>
</dbReference>
<dbReference type="NCBIfam" id="NF006089">
    <property type="entry name" value="PRK08241.1"/>
    <property type="match status" value="1"/>
</dbReference>
<dbReference type="Pfam" id="PF08281">
    <property type="entry name" value="Sigma70_r4_2"/>
    <property type="match status" value="1"/>
</dbReference>
<dbReference type="EMBL" id="CAKMMF010000005">
    <property type="protein sequence ID" value="CAH1198751.1"/>
    <property type="molecule type" value="Genomic_DNA"/>
</dbReference>
<dbReference type="InterPro" id="IPR014284">
    <property type="entry name" value="RNA_pol_sigma-70_dom"/>
</dbReference>
<comment type="caution">
    <text evidence="10">The sequence shown here is derived from an EMBL/GenBank/DDBJ whole genome shotgun (WGS) entry which is preliminary data.</text>
</comment>
<dbReference type="SUPFAM" id="SSF88659">
    <property type="entry name" value="Sigma3 and sigma4 domains of RNA polymerase sigma factors"/>
    <property type="match status" value="1"/>
</dbReference>
<organism evidence="10 11">
    <name type="scientific">Paenibacillus plantiphilus</name>
    <dbReference type="NCBI Taxonomy" id="2905650"/>
    <lineage>
        <taxon>Bacteria</taxon>
        <taxon>Bacillati</taxon>
        <taxon>Bacillota</taxon>
        <taxon>Bacilli</taxon>
        <taxon>Bacillales</taxon>
        <taxon>Paenibacillaceae</taxon>
        <taxon>Paenibacillus</taxon>
    </lineage>
</organism>
<evidence type="ECO:0000313" key="11">
    <source>
        <dbReference type="Proteomes" id="UP000838686"/>
    </source>
</evidence>
<dbReference type="InterPro" id="IPR036388">
    <property type="entry name" value="WH-like_DNA-bd_sf"/>
</dbReference>
<keyword evidence="6" id="KW-0175">Coiled coil</keyword>
<accession>A0ABM9BYU8</accession>
<evidence type="ECO:0000259" key="9">
    <source>
        <dbReference type="Pfam" id="PF12680"/>
    </source>
</evidence>
<evidence type="ECO:0000256" key="3">
    <source>
        <dbReference type="ARBA" id="ARBA00023015"/>
    </source>
</evidence>
<evidence type="ECO:0000256" key="2">
    <source>
        <dbReference type="ARBA" id="ARBA00011344"/>
    </source>
</evidence>
<proteinExistence type="inferred from homology"/>
<dbReference type="Pfam" id="PF12680">
    <property type="entry name" value="SnoaL_2"/>
    <property type="match status" value="1"/>
</dbReference>
<evidence type="ECO:0000313" key="10">
    <source>
        <dbReference type="EMBL" id="CAH1198751.1"/>
    </source>
</evidence>
<keyword evidence="11" id="KW-1185">Reference proteome</keyword>
<name>A0ABM9BYU8_9BACL</name>